<dbReference type="Gene3D" id="3.40.50.1240">
    <property type="entry name" value="Phosphoglycerate mutase-like"/>
    <property type="match status" value="1"/>
</dbReference>
<dbReference type="AlphaFoldDB" id="A0AAJ1BD17"/>
<evidence type="ECO:0000313" key="1">
    <source>
        <dbReference type="EMBL" id="MCG4617810.1"/>
    </source>
</evidence>
<dbReference type="InterPro" id="IPR029033">
    <property type="entry name" value="His_PPase_superfam"/>
</dbReference>
<reference evidence="1" key="1">
    <citation type="submission" date="2022-01" db="EMBL/GenBank/DDBJ databases">
        <title>Collection of gut derived symbiotic bacterial strains cultured from healthy donors.</title>
        <authorList>
            <person name="Lin H."/>
            <person name="Kohout C."/>
            <person name="Waligurski E."/>
            <person name="Pamer E.G."/>
        </authorList>
    </citation>
    <scope>NUCLEOTIDE SEQUENCE</scope>
    <source>
        <strain evidence="1">DFI.7.46</strain>
    </source>
</reference>
<dbReference type="InterPro" id="IPR013078">
    <property type="entry name" value="His_Pase_superF_clade-1"/>
</dbReference>
<sequence>MQNLTTIHLMRHGEVDNPDGVLYGRLPGYHLTDLGKQMAQMSAEYLLEKGAYLEAIVSSPLERAVESATPASKLFDLPIHTDKRLLESMNMFEGEVVNGNRASLFHPRNWPRYRNVFRPSWCEPYAVQASRVTEAVRSALHLPITDPSRLGRSADGATIREILIVSHQLPIWSFRLFVEGRPLAHIPTRRQCALASLTSLTFLGNTLISLDYCEPAAPLLAQASDMVPGTSAAALNQGN</sequence>
<dbReference type="EMBL" id="JAKNHJ010000007">
    <property type="protein sequence ID" value="MCG4617810.1"/>
    <property type="molecule type" value="Genomic_DNA"/>
</dbReference>
<gene>
    <name evidence="1" type="ORF">L0M99_04790</name>
</gene>
<proteinExistence type="predicted"/>
<dbReference type="Proteomes" id="UP001200537">
    <property type="component" value="Unassembled WGS sequence"/>
</dbReference>
<evidence type="ECO:0000313" key="2">
    <source>
        <dbReference type="Proteomes" id="UP001200537"/>
    </source>
</evidence>
<name>A0AAJ1BD17_9ACTO</name>
<dbReference type="SMART" id="SM00855">
    <property type="entry name" value="PGAM"/>
    <property type="match status" value="1"/>
</dbReference>
<dbReference type="CDD" id="cd07067">
    <property type="entry name" value="HP_PGM_like"/>
    <property type="match status" value="1"/>
</dbReference>
<comment type="caution">
    <text evidence="1">The sequence shown here is derived from an EMBL/GenBank/DDBJ whole genome shotgun (WGS) entry which is preliminary data.</text>
</comment>
<dbReference type="RefSeq" id="WP_238127932.1">
    <property type="nucleotide sequence ID" value="NZ_JAKNHJ010000007.1"/>
</dbReference>
<dbReference type="Pfam" id="PF00300">
    <property type="entry name" value="His_Phos_1"/>
    <property type="match status" value="1"/>
</dbReference>
<dbReference type="SUPFAM" id="SSF53254">
    <property type="entry name" value="Phosphoglycerate mutase-like"/>
    <property type="match status" value="1"/>
</dbReference>
<accession>A0AAJ1BD17</accession>
<organism evidence="1 2">
    <name type="scientific">Varibaculum cambriense</name>
    <dbReference type="NCBI Taxonomy" id="184870"/>
    <lineage>
        <taxon>Bacteria</taxon>
        <taxon>Bacillati</taxon>
        <taxon>Actinomycetota</taxon>
        <taxon>Actinomycetes</taxon>
        <taxon>Actinomycetales</taxon>
        <taxon>Actinomycetaceae</taxon>
        <taxon>Varibaculum</taxon>
    </lineage>
</organism>
<protein>
    <submittedName>
        <fullName evidence="1">Histidine phosphatase family protein</fullName>
    </submittedName>
</protein>